<feature type="compositionally biased region" description="Basic and acidic residues" evidence="7">
    <location>
        <begin position="104"/>
        <end position="113"/>
    </location>
</feature>
<feature type="region of interest" description="Disordered" evidence="7">
    <location>
        <begin position="89"/>
        <end position="113"/>
    </location>
</feature>
<keyword evidence="4" id="KW-0378">Hydrolase</keyword>
<keyword evidence="5" id="KW-0460">Magnesium</keyword>
<sequence length="243" mass="26589">MEQEGLLRAGQAAWRVSLDEVRKRFPGSAAAGLRPVKVRGDHDLNPGFEPSQGKLREAAVLVPLVDRPEEPTVIFTQRTANLTAHAGQISFPGGRMESEDRDPEDTALRETEEEIGLARDRIEVLGRLDTYVTRTGFRVTPVVGLVRPPFQVTPDPTEVAEVFEVPLAAILDPTNPQRHSREFQGAQRYFYAFPYQQRFIWGATAGMLVNLCDVLRAEGLGEGLGCDGLGSDRLGDLPAGGPS</sequence>
<dbReference type="GO" id="GO:0046872">
    <property type="term" value="F:metal ion binding"/>
    <property type="evidence" value="ECO:0007669"/>
    <property type="project" value="UniProtKB-KW"/>
</dbReference>
<protein>
    <submittedName>
        <fullName evidence="8">CoA pyrophosphatase</fullName>
    </submittedName>
</protein>
<evidence type="ECO:0000256" key="7">
    <source>
        <dbReference type="SAM" id="MobiDB-lite"/>
    </source>
</evidence>
<evidence type="ECO:0000313" key="9">
    <source>
        <dbReference type="Proteomes" id="UP000298774"/>
    </source>
</evidence>
<evidence type="ECO:0000256" key="4">
    <source>
        <dbReference type="ARBA" id="ARBA00022801"/>
    </source>
</evidence>
<dbReference type="Proteomes" id="UP000298774">
    <property type="component" value="Plasmid p1"/>
</dbReference>
<evidence type="ECO:0000256" key="2">
    <source>
        <dbReference type="ARBA" id="ARBA00001946"/>
    </source>
</evidence>
<gene>
    <name evidence="8" type="ORF">D3868_21990</name>
</gene>
<name>A0A4D8QQ91_AZOBR</name>
<evidence type="ECO:0000256" key="1">
    <source>
        <dbReference type="ARBA" id="ARBA00001936"/>
    </source>
</evidence>
<dbReference type="Pfam" id="PF00293">
    <property type="entry name" value="NUDIX"/>
    <property type="match status" value="1"/>
</dbReference>
<dbReference type="PROSITE" id="PS51462">
    <property type="entry name" value="NUDIX"/>
    <property type="match status" value="1"/>
</dbReference>
<dbReference type="CDD" id="cd03426">
    <property type="entry name" value="NUDIX_CoAse_Nudt7"/>
    <property type="match status" value="1"/>
</dbReference>
<evidence type="ECO:0000256" key="3">
    <source>
        <dbReference type="ARBA" id="ARBA00022723"/>
    </source>
</evidence>
<dbReference type="GO" id="GO:0010945">
    <property type="term" value="F:coenzyme A diphosphatase activity"/>
    <property type="evidence" value="ECO:0007669"/>
    <property type="project" value="InterPro"/>
</dbReference>
<proteinExistence type="predicted"/>
<dbReference type="EMBL" id="CP032340">
    <property type="protein sequence ID" value="QCO11634.1"/>
    <property type="molecule type" value="Genomic_DNA"/>
</dbReference>
<evidence type="ECO:0000256" key="6">
    <source>
        <dbReference type="ARBA" id="ARBA00023211"/>
    </source>
</evidence>
<keyword evidence="3" id="KW-0479">Metal-binding</keyword>
<dbReference type="InterPro" id="IPR000086">
    <property type="entry name" value="NUDIX_hydrolase_dom"/>
</dbReference>
<keyword evidence="8" id="KW-0614">Plasmid</keyword>
<geneLocation type="plasmid" evidence="8 9">
    <name>p1</name>
</geneLocation>
<keyword evidence="6" id="KW-0464">Manganese</keyword>
<dbReference type="PANTHER" id="PTHR12992:SF11">
    <property type="entry name" value="MITOCHONDRIAL COENZYME A DIPHOSPHATASE NUDT8"/>
    <property type="match status" value="1"/>
</dbReference>
<dbReference type="NCBIfam" id="NF007980">
    <property type="entry name" value="PRK10707.1"/>
    <property type="match status" value="1"/>
</dbReference>
<dbReference type="InterPro" id="IPR015797">
    <property type="entry name" value="NUDIX_hydrolase-like_dom_sf"/>
</dbReference>
<dbReference type="AlphaFoldDB" id="A0A4D8QQ91"/>
<comment type="cofactor">
    <cofactor evidence="1">
        <name>Mn(2+)</name>
        <dbReference type="ChEBI" id="CHEBI:29035"/>
    </cofactor>
</comment>
<dbReference type="Gene3D" id="3.90.79.10">
    <property type="entry name" value="Nucleoside Triphosphate Pyrophosphohydrolase"/>
    <property type="match status" value="1"/>
</dbReference>
<comment type="cofactor">
    <cofactor evidence="2">
        <name>Mg(2+)</name>
        <dbReference type="ChEBI" id="CHEBI:18420"/>
    </cofactor>
</comment>
<organism evidence="8 9">
    <name type="scientific">Azospirillum brasilense</name>
    <dbReference type="NCBI Taxonomy" id="192"/>
    <lineage>
        <taxon>Bacteria</taxon>
        <taxon>Pseudomonadati</taxon>
        <taxon>Pseudomonadota</taxon>
        <taxon>Alphaproteobacteria</taxon>
        <taxon>Rhodospirillales</taxon>
        <taxon>Azospirillaceae</taxon>
        <taxon>Azospirillum</taxon>
    </lineage>
</organism>
<evidence type="ECO:0000256" key="5">
    <source>
        <dbReference type="ARBA" id="ARBA00022842"/>
    </source>
</evidence>
<dbReference type="SUPFAM" id="SSF55811">
    <property type="entry name" value="Nudix"/>
    <property type="match status" value="1"/>
</dbReference>
<reference evidence="8 9" key="1">
    <citation type="submission" date="2018-09" db="EMBL/GenBank/DDBJ databases">
        <title>Whole genome based analysis of evolution and adaptive divergence in Indian and Brazilian strains of Azospirillum brasilense.</title>
        <authorList>
            <person name="Singh C."/>
            <person name="Tripathi A.K."/>
        </authorList>
    </citation>
    <scope>NUCLEOTIDE SEQUENCE [LARGE SCALE GENOMIC DNA]</scope>
    <source>
        <strain evidence="8 9">MTCC4038</strain>
        <plasmid evidence="8 9">p1</plasmid>
    </source>
</reference>
<dbReference type="PANTHER" id="PTHR12992">
    <property type="entry name" value="NUDIX HYDROLASE"/>
    <property type="match status" value="1"/>
</dbReference>
<dbReference type="InterPro" id="IPR045121">
    <property type="entry name" value="CoAse"/>
</dbReference>
<evidence type="ECO:0000313" key="8">
    <source>
        <dbReference type="EMBL" id="QCO11634.1"/>
    </source>
</evidence>
<accession>A0A4D8QQ91</accession>